<dbReference type="Proteomes" id="UP000501802">
    <property type="component" value="Chromosome"/>
</dbReference>
<dbReference type="SUPFAM" id="SSF48452">
    <property type="entry name" value="TPR-like"/>
    <property type="match status" value="1"/>
</dbReference>
<evidence type="ECO:0000313" key="9">
    <source>
        <dbReference type="EMBL" id="QIP15211.1"/>
    </source>
</evidence>
<evidence type="ECO:0000256" key="4">
    <source>
        <dbReference type="ARBA" id="ARBA00023136"/>
    </source>
</evidence>
<feature type="signal peptide" evidence="6">
    <location>
        <begin position="1"/>
        <end position="24"/>
    </location>
</feature>
<feature type="domain" description="SusD-like N-terminal" evidence="8">
    <location>
        <begin position="42"/>
        <end position="222"/>
    </location>
</feature>
<keyword evidence="3 6" id="KW-0732">Signal</keyword>
<keyword evidence="5" id="KW-0998">Cell outer membrane</keyword>
<dbReference type="RefSeq" id="WP_167212831.1">
    <property type="nucleotide sequence ID" value="NZ_CP050063.1"/>
</dbReference>
<evidence type="ECO:0000256" key="5">
    <source>
        <dbReference type="ARBA" id="ARBA00023237"/>
    </source>
</evidence>
<dbReference type="PROSITE" id="PS51257">
    <property type="entry name" value="PROKAR_LIPOPROTEIN"/>
    <property type="match status" value="1"/>
</dbReference>
<keyword evidence="10" id="KW-1185">Reference proteome</keyword>
<feature type="domain" description="RagB/SusD" evidence="7">
    <location>
        <begin position="264"/>
        <end position="558"/>
    </location>
</feature>
<comment type="similarity">
    <text evidence="2">Belongs to the SusD family.</text>
</comment>
<dbReference type="InterPro" id="IPR033985">
    <property type="entry name" value="SusD-like_N"/>
</dbReference>
<keyword evidence="4" id="KW-0472">Membrane</keyword>
<dbReference type="AlphaFoldDB" id="A0A6G9ARW0"/>
<evidence type="ECO:0000256" key="6">
    <source>
        <dbReference type="SAM" id="SignalP"/>
    </source>
</evidence>
<evidence type="ECO:0000256" key="2">
    <source>
        <dbReference type="ARBA" id="ARBA00006275"/>
    </source>
</evidence>
<dbReference type="Pfam" id="PF07980">
    <property type="entry name" value="SusD_RagB"/>
    <property type="match status" value="1"/>
</dbReference>
<evidence type="ECO:0000313" key="10">
    <source>
        <dbReference type="Proteomes" id="UP000501802"/>
    </source>
</evidence>
<dbReference type="InterPro" id="IPR012944">
    <property type="entry name" value="SusD_RagB_dom"/>
</dbReference>
<dbReference type="EMBL" id="CP050063">
    <property type="protein sequence ID" value="QIP15211.1"/>
    <property type="molecule type" value="Genomic_DNA"/>
</dbReference>
<evidence type="ECO:0000256" key="1">
    <source>
        <dbReference type="ARBA" id="ARBA00004442"/>
    </source>
</evidence>
<name>A0A6G9ARW0_9BACT</name>
<dbReference type="KEGG" id="spib:G8759_22585"/>
<sequence length="559" mass="63659">MKKIFNYLFLSMVCAGLLSLTGCSDFLKENNKNTVTADAFYKTTEGIESLVNSCYAPTRIWYGKTVGYLLTEAGTDEMLFSNTANGTYPYFDYNSNLQATEGGLIFVWKSFYRGINTCNTAIARIKDSPLPANLKAIREGEVRFLRAFYYYHLVETFGAIPLRTQETTEPEITALRAPVDEVYKLIFSDLETALTTIKGVVSPQGGRITEPAVAAFLARLYLTRDKNTEALAMADRVIKSYDFKLAENYRSLWDIANSSGSTNKEVIWFVNYSENNTLNDYGRYDDLGYYWLWEGGHHGHLMFIPYFNGLKGWQYDLESGRSLLQYMPSKYLIDLYDETKDARWAGSFRTVWWANDPTTLTAGMKLGDTIAVVSKRAVTDSYRKSKPYAIYDVNDVYQANGVPVIPRWRYAGLWKFADPSRSAKDVVNSKRDAFVFRLSEMYLIAAEASMKLGNTGAAADYVNVVRKRAALPGKSDQMIVKATDMTLDFMLDERAREFVGEQLRWFDLKRTGKLIERLAKYNLDAASNVKSYHLMRPIPRVEIDVLQNKTEFVQNPGYN</sequence>
<dbReference type="Gene3D" id="1.25.40.390">
    <property type="match status" value="1"/>
</dbReference>
<comment type="subcellular location">
    <subcellularLocation>
        <location evidence="1">Cell outer membrane</location>
    </subcellularLocation>
</comment>
<protein>
    <submittedName>
        <fullName evidence="9">RagB/SusD family nutrient uptake outer membrane protein</fullName>
    </submittedName>
</protein>
<organism evidence="9 10">
    <name type="scientific">Spirosoma aureum</name>
    <dbReference type="NCBI Taxonomy" id="2692134"/>
    <lineage>
        <taxon>Bacteria</taxon>
        <taxon>Pseudomonadati</taxon>
        <taxon>Bacteroidota</taxon>
        <taxon>Cytophagia</taxon>
        <taxon>Cytophagales</taxon>
        <taxon>Cytophagaceae</taxon>
        <taxon>Spirosoma</taxon>
    </lineage>
</organism>
<evidence type="ECO:0000259" key="8">
    <source>
        <dbReference type="Pfam" id="PF14322"/>
    </source>
</evidence>
<feature type="chain" id="PRO_5026266255" evidence="6">
    <location>
        <begin position="25"/>
        <end position="559"/>
    </location>
</feature>
<dbReference type="Pfam" id="PF14322">
    <property type="entry name" value="SusD-like_3"/>
    <property type="match status" value="1"/>
</dbReference>
<dbReference type="InterPro" id="IPR011990">
    <property type="entry name" value="TPR-like_helical_dom_sf"/>
</dbReference>
<reference evidence="9 10" key="1">
    <citation type="submission" date="2020-03" db="EMBL/GenBank/DDBJ databases">
        <authorList>
            <person name="Kim M.K."/>
        </authorList>
    </citation>
    <scope>NUCLEOTIDE SEQUENCE [LARGE SCALE GENOMIC DNA]</scope>
    <source>
        <strain evidence="9 10">BT328</strain>
    </source>
</reference>
<dbReference type="GO" id="GO:0009279">
    <property type="term" value="C:cell outer membrane"/>
    <property type="evidence" value="ECO:0007669"/>
    <property type="project" value="UniProtKB-SubCell"/>
</dbReference>
<accession>A0A6G9ARW0</accession>
<evidence type="ECO:0000256" key="3">
    <source>
        <dbReference type="ARBA" id="ARBA00022729"/>
    </source>
</evidence>
<evidence type="ECO:0000259" key="7">
    <source>
        <dbReference type="Pfam" id="PF07980"/>
    </source>
</evidence>
<gene>
    <name evidence="9" type="ORF">G8759_22585</name>
</gene>
<proteinExistence type="inferred from homology"/>